<keyword evidence="1" id="KW-0732">Signal</keyword>
<evidence type="ECO:0008006" key="4">
    <source>
        <dbReference type="Google" id="ProtNLM"/>
    </source>
</evidence>
<gene>
    <name evidence="2" type="ORF">AFUS01_LOCUS22080</name>
</gene>
<protein>
    <recommendedName>
        <fullName evidence="4">Dienelactone hydrolase domain-containing protein</fullName>
    </recommendedName>
</protein>
<organism evidence="2 3">
    <name type="scientific">Allacma fusca</name>
    <dbReference type="NCBI Taxonomy" id="39272"/>
    <lineage>
        <taxon>Eukaryota</taxon>
        <taxon>Metazoa</taxon>
        <taxon>Ecdysozoa</taxon>
        <taxon>Arthropoda</taxon>
        <taxon>Hexapoda</taxon>
        <taxon>Collembola</taxon>
        <taxon>Symphypleona</taxon>
        <taxon>Sminthuridae</taxon>
        <taxon>Allacma</taxon>
    </lineage>
</organism>
<accession>A0A8J2K8G0</accession>
<feature type="chain" id="PRO_5035144284" description="Dienelactone hydrolase domain-containing protein" evidence="1">
    <location>
        <begin position="21"/>
        <end position="124"/>
    </location>
</feature>
<dbReference type="Proteomes" id="UP000708208">
    <property type="component" value="Unassembled WGS sequence"/>
</dbReference>
<comment type="caution">
    <text evidence="2">The sequence shown here is derived from an EMBL/GenBank/DDBJ whole genome shotgun (WGS) entry which is preliminary data.</text>
</comment>
<proteinExistence type="predicted"/>
<evidence type="ECO:0000313" key="3">
    <source>
        <dbReference type="Proteomes" id="UP000708208"/>
    </source>
</evidence>
<feature type="signal peptide" evidence="1">
    <location>
        <begin position="1"/>
        <end position="20"/>
    </location>
</feature>
<keyword evidence="3" id="KW-1185">Reference proteome</keyword>
<dbReference type="AlphaFoldDB" id="A0A8J2K8G0"/>
<dbReference type="PANTHER" id="PTHR47668:SF1">
    <property type="entry name" value="DIENELACTONE HYDROLASE DOMAIN-CONTAINING PROTEIN-RELATED"/>
    <property type="match status" value="1"/>
</dbReference>
<name>A0A8J2K8G0_9HEXA</name>
<evidence type="ECO:0000256" key="1">
    <source>
        <dbReference type="SAM" id="SignalP"/>
    </source>
</evidence>
<reference evidence="2" key="1">
    <citation type="submission" date="2021-06" db="EMBL/GenBank/DDBJ databases">
        <authorList>
            <person name="Hodson N. C."/>
            <person name="Mongue J. A."/>
            <person name="Jaron S. K."/>
        </authorList>
    </citation>
    <scope>NUCLEOTIDE SEQUENCE</scope>
</reference>
<evidence type="ECO:0000313" key="2">
    <source>
        <dbReference type="EMBL" id="CAG7733649.1"/>
    </source>
</evidence>
<dbReference type="EMBL" id="CAJVCH010253011">
    <property type="protein sequence ID" value="CAG7733649.1"/>
    <property type="molecule type" value="Genomic_DNA"/>
</dbReference>
<dbReference type="PANTHER" id="PTHR47668">
    <property type="entry name" value="DIENELACTONE HYDROLASE FAMILY PROTEIN (AFU_ORTHOLOGUE AFUA_6G01940)"/>
    <property type="match status" value="1"/>
</dbReference>
<sequence length="124" mass="13798">MLVISGVLLFIGSFPSATEGNQLTERVLVGEFPKDCTQTKPVSSDYAGGGKIWNLEDLPIYETAGGNNRVLLLAYDIFGFHPNTFRVADRLAMESGMRVVIPDFFRGEPFPEDKYPIKELVQIL</sequence>
<dbReference type="OrthoDB" id="17560at2759"/>